<dbReference type="Gene3D" id="3.40.50.300">
    <property type="entry name" value="P-loop containing nucleotide triphosphate hydrolases"/>
    <property type="match status" value="2"/>
</dbReference>
<dbReference type="Pfam" id="PF13604">
    <property type="entry name" value="AAA_30"/>
    <property type="match status" value="1"/>
</dbReference>
<comment type="caution">
    <text evidence="6">The sequence shown here is derived from an EMBL/GenBank/DDBJ whole genome shotgun (WGS) entry which is preliminary data.</text>
</comment>
<evidence type="ECO:0000259" key="2">
    <source>
        <dbReference type="SMART" id="SM00382"/>
    </source>
</evidence>
<dbReference type="Proteomes" id="UP000603463">
    <property type="component" value="Unassembled WGS sequence"/>
</dbReference>
<evidence type="ECO:0000313" key="4">
    <source>
        <dbReference type="EMBL" id="MBM4628517.1"/>
    </source>
</evidence>
<dbReference type="EMBL" id="WVDC01000024">
    <property type="protein sequence ID" value="NKW44534.1"/>
    <property type="molecule type" value="Genomic_DNA"/>
</dbReference>
<evidence type="ECO:0000313" key="3">
    <source>
        <dbReference type="EMBL" id="MBM4566220.1"/>
    </source>
</evidence>
<dbReference type="EMBL" id="WUXD01000038">
    <property type="protein sequence ID" value="MBM4628517.1"/>
    <property type="molecule type" value="Genomic_DNA"/>
</dbReference>
<dbReference type="SUPFAM" id="SSF55464">
    <property type="entry name" value="Origin of replication-binding domain, RBD-like"/>
    <property type="match status" value="1"/>
</dbReference>
<evidence type="ECO:0000256" key="1">
    <source>
        <dbReference type="SAM" id="MobiDB-lite"/>
    </source>
</evidence>
<dbReference type="Proteomes" id="UP000808906">
    <property type="component" value="Unassembled WGS sequence"/>
</dbReference>
<dbReference type="CDD" id="cd18809">
    <property type="entry name" value="SF1_C_RecD"/>
    <property type="match status" value="1"/>
</dbReference>
<name>A0A9Q5EZZ3_RHOHA</name>
<dbReference type="EMBL" id="WUYC01000012">
    <property type="protein sequence ID" value="MBM4717375.1"/>
    <property type="molecule type" value="Genomic_DNA"/>
</dbReference>
<dbReference type="Gene3D" id="2.30.30.940">
    <property type="match status" value="1"/>
</dbReference>
<dbReference type="Proteomes" id="UP000738270">
    <property type="component" value="Unassembled WGS sequence"/>
</dbReference>
<dbReference type="NCBIfam" id="NF041492">
    <property type="entry name" value="MobF"/>
    <property type="match status" value="1"/>
</dbReference>
<feature type="domain" description="AAA+ ATPase" evidence="2">
    <location>
        <begin position="591"/>
        <end position="779"/>
    </location>
</feature>
<dbReference type="InterPro" id="IPR027417">
    <property type="entry name" value="P-loop_NTPase"/>
</dbReference>
<evidence type="ECO:0000313" key="8">
    <source>
        <dbReference type="Proteomes" id="UP000603463"/>
    </source>
</evidence>
<dbReference type="EMBL" id="WUXR01000006">
    <property type="protein sequence ID" value="MBM4566220.1"/>
    <property type="molecule type" value="Genomic_DNA"/>
</dbReference>
<evidence type="ECO:0000313" key="7">
    <source>
        <dbReference type="EMBL" id="NKW44534.1"/>
    </source>
</evidence>
<evidence type="ECO:0000313" key="5">
    <source>
        <dbReference type="EMBL" id="MBM4717375.1"/>
    </source>
</evidence>
<gene>
    <name evidence="3" type="ORF">GS441_12460</name>
    <name evidence="4" type="ORF">GS453_17315</name>
    <name evidence="5" type="ORF">GS551_24960</name>
    <name evidence="6" type="ORF">GS882_07355</name>
    <name evidence="7" type="ORF">GS947_24020</name>
</gene>
<dbReference type="Proteomes" id="UP000608063">
    <property type="component" value="Unassembled WGS sequence"/>
</dbReference>
<reference evidence="3" key="1">
    <citation type="submission" date="2019-11" db="EMBL/GenBank/DDBJ databases">
        <title>Spread of Macrolides and rifampicin resistant Rhodococcus equi in clinical isolates in the USA.</title>
        <authorList>
            <person name="Alvarez-Narvaez S."/>
            <person name="Huber L."/>
            <person name="Cohen N.D."/>
            <person name="Slovis N."/>
            <person name="Greiter M."/>
            <person name="Giguere S."/>
            <person name="Hart K."/>
        </authorList>
    </citation>
    <scope>NUCLEOTIDE SEQUENCE</scope>
    <source>
        <strain evidence="3">Lh_17</strain>
        <strain evidence="4">Lh_38</strain>
        <strain evidence="5">Lh_5</strain>
    </source>
</reference>
<dbReference type="Pfam" id="PF08751">
    <property type="entry name" value="TrwC"/>
    <property type="match status" value="1"/>
</dbReference>
<feature type="compositionally biased region" description="Basic and acidic residues" evidence="1">
    <location>
        <begin position="1374"/>
        <end position="1386"/>
    </location>
</feature>
<dbReference type="InterPro" id="IPR014862">
    <property type="entry name" value="TrwC"/>
</dbReference>
<dbReference type="SUPFAM" id="SSF52540">
    <property type="entry name" value="P-loop containing nucleoside triphosphate hydrolases"/>
    <property type="match status" value="2"/>
</dbReference>
<sequence>MGPVMTVHKLSAGDGYVYLTKHVAAGDATESRKADAVDYYVTKGTPPGIWCGKLAEKAGVEVGTEVTEDAMRSVFGAARTPNAFATRPGKGSTLDERLDWSESTALGRAFSWYENSQEFVNDVEERCSAYKATYGEYPDSAARAAIQQTTARKHLRRAKGDKVDLMSDEDVTKFITEQYAKMRQPVAGYDLVFTPVKSISLLWGLGDAQVKEAVEEAHKQAVDEALAWIEDEVIYTRRGAGGARKVKAEGLLIARFDHFDNRVGDPNLHTHSAILNRVLAEGKWTTIDGQVLYKANVAASERYNTRVADLVARKLGVTFAPRPDTAVGKQPVYEVEGIPVGLLEEFSRRAQIEDRQAELAREYKDKYGKNPPKKVQYAQAQQATLDTRNAKNPPRSLAELRAEWRERASAILAGSDPSTLVDEVQSGRDRRPAFYAPQLPALVQEVTDDLSRKVGSWTVFSLQAEIQRRLREFSFAGEMDVNEYVSDAVDLAVRDYCLPTFTEVYDAPESVSERVERGLRRMVDVDRAEMRYTAQAVLDAEEFMRDNAEIDDEHTVAERVIRRQIRRAEKKAGHTLGSDQIAMVEHFLTAKKKVAVAVGAAGAGKTTAATVIARAWEDTNGKVVALGPSARAAEVLGEEISVEGRTIADVLTRARVGIPTGIDSGDLLLVDEAGMASARDLADLTRIATEAGAVVRLLGDPQQLASVEAGGVLRDLAERTDAPFLEQVHRFKTEGEAEASLLLRSGAGNALDWYERRDRIRDGMRHELPDMVFDAYVADVEADKVALMVAPTNDLVRELNIKAAAYYRANGTVTGPGVVLADGLEAAVGDVVVTRKNNSKYVVKDADGQRAGRVKNGDLWTVSEIGEDGSLRLRNNVSDGEVTVAADYITDNVQLGYATTVHRSQGMTVGSCHVLAAANMDRQSLYVAMTRGKNTNIVYAANDELPDWDFEHRPDEHPAAIDLLNKIVARDGSQRTVHQMIEDEQRQAASWDRLRSTHNLAVGALYENLTENLLGEILTERQFSWVHQLGGWDKIVEIVAQSETFGWDSRALLTDAAGAMRAAGKAGELDSENRAPGRVMADALQAATSRENSTPLPRTRTDAVAGYSVPALSEAAAETDPILAAYVQSQQQQMHAFVDAYTTAAIAENAAWVTAMGDPGTDSRKIAMWEKAVREVALSRVKNSAPADEADPVAYLTATRAEQITRVIGRVQSAPARRSPYADHTAAELAAARESSKRRIGETRTLIALARQELDRAQGKDSGTAAVDSTVAAVAADEQKIHAVRQAREDLELLRRSGVATRDQLDSAARAVAAAEAAAPPERRWPAIERSAQSNRAIAAQRARAHVTDERVVGKLNDRIARLETSLAAERGHLKSIDTEIQRRDGSGTPGSGRRDARGTQRPTGPPIGRKEAPRVDRDHGPDLDM</sequence>
<dbReference type="SMART" id="SM00382">
    <property type="entry name" value="AAA"/>
    <property type="match status" value="1"/>
</dbReference>
<dbReference type="EMBL" id="WVBC01000020">
    <property type="protein sequence ID" value="NKT77943.1"/>
    <property type="molecule type" value="Genomic_DNA"/>
</dbReference>
<dbReference type="InterPro" id="IPR050534">
    <property type="entry name" value="Coronavir_polyprotein_1ab"/>
</dbReference>
<evidence type="ECO:0000313" key="6">
    <source>
        <dbReference type="EMBL" id="NKT77943.1"/>
    </source>
</evidence>
<dbReference type="Proteomes" id="UP000706122">
    <property type="component" value="Unassembled WGS sequence"/>
</dbReference>
<dbReference type="InterPro" id="IPR003593">
    <property type="entry name" value="AAA+_ATPase"/>
</dbReference>
<organism evidence="6 8">
    <name type="scientific">Rhodococcus hoagii</name>
    <name type="common">Corynebacterium equii</name>
    <dbReference type="NCBI Taxonomy" id="43767"/>
    <lineage>
        <taxon>Bacteria</taxon>
        <taxon>Bacillati</taxon>
        <taxon>Actinomycetota</taxon>
        <taxon>Actinomycetes</taxon>
        <taxon>Mycobacteriales</taxon>
        <taxon>Nocardiaceae</taxon>
        <taxon>Prescottella</taxon>
    </lineage>
</organism>
<dbReference type="PANTHER" id="PTHR43788">
    <property type="entry name" value="DNA2/NAM7 HELICASE FAMILY MEMBER"/>
    <property type="match status" value="1"/>
</dbReference>
<feature type="region of interest" description="Disordered" evidence="1">
    <location>
        <begin position="1374"/>
        <end position="1426"/>
    </location>
</feature>
<feature type="compositionally biased region" description="Basic and acidic residues" evidence="1">
    <location>
        <begin position="1409"/>
        <end position="1426"/>
    </location>
</feature>
<reference evidence="6" key="2">
    <citation type="journal article" date="2020" name="Environ. Microbiol.">
        <title>The novel and transferable erm(51) gene confers Macrolides, Lincosamides, and Streptogramins B (MLSB) resistance to clonal Rhodococcus equi in the environment.</title>
        <authorList>
            <person name="Huber L."/>
            <person name="Giguere S."/>
            <person name="Slovis N.M."/>
            <person name="Alvarez-Narvaez S."/>
            <person name="Hart K.A."/>
            <person name="Greiter M."/>
            <person name="Morris E.R.A."/>
            <person name="Cohen N.D."/>
        </authorList>
    </citation>
    <scope>NUCLEOTIDE SEQUENCE</scope>
    <source>
        <strain evidence="6">Lh_116_1</strain>
        <strain evidence="7">Lh_16_1</strain>
    </source>
</reference>
<accession>A0A9Q5EZZ3</accession>
<proteinExistence type="predicted"/>
<protein>
    <submittedName>
        <fullName evidence="6">Relaxase domain-containing protein</fullName>
    </submittedName>
</protein>